<gene>
    <name evidence="1" type="ORF">GU336_05450</name>
</gene>
<dbReference type="Proteomes" id="UP000501945">
    <property type="component" value="Chromosome"/>
</dbReference>
<dbReference type="GeneID" id="93295247"/>
<dbReference type="AlphaFoldDB" id="A0A6H0UIR0"/>
<evidence type="ECO:0000313" key="1">
    <source>
        <dbReference type="EMBL" id="QIW53629.1"/>
    </source>
</evidence>
<accession>A0A6H0UIR0</accession>
<protein>
    <submittedName>
        <fullName evidence="1">Uncharacterized protein</fullName>
    </submittedName>
</protein>
<dbReference type="EMBL" id="CP047616">
    <property type="protein sequence ID" value="QIW53629.1"/>
    <property type="molecule type" value="Genomic_DNA"/>
</dbReference>
<reference evidence="1 2" key="1">
    <citation type="submission" date="2019-12" db="EMBL/GenBank/DDBJ databases">
        <title>Whole genome sequences of Lactococcus raffinolactis strains isolated from sewage.</title>
        <authorList>
            <person name="Ybazeta G."/>
            <person name="Ross M."/>
            <person name="Brabant-Kirwan D."/>
            <person name="Saleh M."/>
            <person name="Dillon J.A."/>
            <person name="Splinter K."/>
            <person name="Nokhbeh R."/>
        </authorList>
    </citation>
    <scope>NUCLEOTIDE SEQUENCE [LARGE SCALE GENOMIC DNA]</scope>
    <source>
        <strain evidence="1 2">Lr_19_5</strain>
    </source>
</reference>
<name>A0A6H0UIR0_9LACT</name>
<dbReference type="RefSeq" id="WP_061774390.1">
    <property type="nucleotide sequence ID" value="NZ_BAAAXH010000013.1"/>
</dbReference>
<evidence type="ECO:0000313" key="2">
    <source>
        <dbReference type="Proteomes" id="UP000501945"/>
    </source>
</evidence>
<organism evidence="1 2">
    <name type="scientific">Pseudolactococcus raffinolactis</name>
    <dbReference type="NCBI Taxonomy" id="1366"/>
    <lineage>
        <taxon>Bacteria</taxon>
        <taxon>Bacillati</taxon>
        <taxon>Bacillota</taxon>
        <taxon>Bacilli</taxon>
        <taxon>Lactobacillales</taxon>
        <taxon>Streptococcaceae</taxon>
        <taxon>Pseudolactococcus</taxon>
    </lineage>
</organism>
<sequence>MIKKQQGTYKIRKTIFLLSVLIALVIGIFWGIRKFTAEYYFKNTILNNVKGVSIVVESKLFADFPIIGSDVPYNSVTIKIPDLASKKVGEDSNNVINNDLLSSGIKNWIKTMYQRDEAKKFTDKLVVKYRDDTIIDDDLTKNESKEK</sequence>
<proteinExistence type="predicted"/>